<dbReference type="Gene3D" id="2.30.38.10">
    <property type="entry name" value="Luciferase, Domain 3"/>
    <property type="match status" value="1"/>
</dbReference>
<evidence type="ECO:0000256" key="3">
    <source>
        <dbReference type="ARBA" id="ARBA00022553"/>
    </source>
</evidence>
<comment type="cofactor">
    <cofactor evidence="1">
        <name>pantetheine 4'-phosphate</name>
        <dbReference type="ChEBI" id="CHEBI:47942"/>
    </cofactor>
</comment>
<dbReference type="Pfam" id="PF13193">
    <property type="entry name" value="AMP-binding_C"/>
    <property type="match status" value="1"/>
</dbReference>
<dbReference type="InterPro" id="IPR006162">
    <property type="entry name" value="Ppantetheine_attach_site"/>
</dbReference>
<evidence type="ECO:0000256" key="1">
    <source>
        <dbReference type="ARBA" id="ARBA00001957"/>
    </source>
</evidence>
<feature type="domain" description="Carrier" evidence="4">
    <location>
        <begin position="1045"/>
        <end position="1120"/>
    </location>
</feature>
<feature type="domain" description="Carrier" evidence="4">
    <location>
        <begin position="3233"/>
        <end position="3308"/>
    </location>
</feature>
<accession>A0ABY3FIG2</accession>
<dbReference type="InterPro" id="IPR025110">
    <property type="entry name" value="AMP-bd_C"/>
</dbReference>
<dbReference type="Pfam" id="PF18563">
    <property type="entry name" value="TubC_N"/>
    <property type="match status" value="1"/>
</dbReference>
<dbReference type="InterPro" id="IPR036736">
    <property type="entry name" value="ACP-like_sf"/>
</dbReference>
<dbReference type="EMBL" id="VNFF01000001">
    <property type="protein sequence ID" value="TVU86384.1"/>
    <property type="molecule type" value="Genomic_DNA"/>
</dbReference>
<dbReference type="Gene3D" id="3.30.559.10">
    <property type="entry name" value="Chloramphenicol acetyltransferase-like domain"/>
    <property type="match status" value="3"/>
</dbReference>
<name>A0ABY3FIG2_9GAMM</name>
<dbReference type="InterPro" id="IPR044894">
    <property type="entry name" value="TubC_N_sf"/>
</dbReference>
<dbReference type="PANTHER" id="PTHR45527:SF1">
    <property type="entry name" value="FATTY ACID SYNTHASE"/>
    <property type="match status" value="1"/>
</dbReference>
<evidence type="ECO:0000313" key="5">
    <source>
        <dbReference type="EMBL" id="TVU86384.1"/>
    </source>
</evidence>
<dbReference type="NCBIfam" id="TIGR01733">
    <property type="entry name" value="AA-adenyl-dom"/>
    <property type="match status" value="3"/>
</dbReference>
<dbReference type="PROSITE" id="PS00455">
    <property type="entry name" value="AMP_BINDING"/>
    <property type="match status" value="3"/>
</dbReference>
<evidence type="ECO:0000313" key="6">
    <source>
        <dbReference type="Proteomes" id="UP000317938"/>
    </source>
</evidence>
<feature type="domain" description="Carrier" evidence="4">
    <location>
        <begin position="2131"/>
        <end position="2206"/>
    </location>
</feature>
<dbReference type="InterPro" id="IPR020845">
    <property type="entry name" value="AMP-binding_CS"/>
</dbReference>
<dbReference type="Gene3D" id="3.40.50.12780">
    <property type="entry name" value="N-terminal domain of ligase-like"/>
    <property type="match status" value="2"/>
</dbReference>
<dbReference type="PROSITE" id="PS00012">
    <property type="entry name" value="PHOSPHOPANTETHEINE"/>
    <property type="match status" value="2"/>
</dbReference>
<dbReference type="Proteomes" id="UP000317938">
    <property type="component" value="Unassembled WGS sequence"/>
</dbReference>
<dbReference type="Gene3D" id="3.30.300.30">
    <property type="match status" value="3"/>
</dbReference>
<dbReference type="InterPro" id="IPR023213">
    <property type="entry name" value="CAT-like_dom_sf"/>
</dbReference>
<dbReference type="Pfam" id="PF00501">
    <property type="entry name" value="AMP-binding"/>
    <property type="match status" value="3"/>
</dbReference>
<dbReference type="SMART" id="SM00823">
    <property type="entry name" value="PKS_PP"/>
    <property type="match status" value="3"/>
</dbReference>
<dbReference type="PANTHER" id="PTHR45527">
    <property type="entry name" value="NONRIBOSOMAL PEPTIDE SYNTHETASE"/>
    <property type="match status" value="1"/>
</dbReference>
<dbReference type="InterPro" id="IPR045851">
    <property type="entry name" value="AMP-bd_C_sf"/>
</dbReference>
<keyword evidence="3" id="KW-0597">Phosphoprotein</keyword>
<proteinExistence type="predicted"/>
<dbReference type="Pfam" id="PF00550">
    <property type="entry name" value="PP-binding"/>
    <property type="match status" value="3"/>
</dbReference>
<dbReference type="InterPro" id="IPR042099">
    <property type="entry name" value="ANL_N_sf"/>
</dbReference>
<protein>
    <submittedName>
        <fullName evidence="5">Amino acid adenylation domain-containing protein</fullName>
    </submittedName>
</protein>
<dbReference type="InterPro" id="IPR041464">
    <property type="entry name" value="TubC_N"/>
</dbReference>
<dbReference type="SUPFAM" id="SSF52777">
    <property type="entry name" value="CoA-dependent acyltransferases"/>
    <property type="match status" value="6"/>
</dbReference>
<dbReference type="Gene3D" id="1.10.1200.10">
    <property type="entry name" value="ACP-like"/>
    <property type="match status" value="3"/>
</dbReference>
<dbReference type="Gene3D" id="1.10.10.1830">
    <property type="entry name" value="Non-ribosomal peptide synthase, adenylation domain"/>
    <property type="match status" value="1"/>
</dbReference>
<evidence type="ECO:0000256" key="2">
    <source>
        <dbReference type="ARBA" id="ARBA00022450"/>
    </source>
</evidence>
<dbReference type="InterPro" id="IPR010071">
    <property type="entry name" value="AA_adenyl_dom"/>
</dbReference>
<dbReference type="Gene3D" id="3.30.559.30">
    <property type="entry name" value="Nonribosomal peptide synthetase, condensation domain"/>
    <property type="match status" value="3"/>
</dbReference>
<organism evidence="5 6">
    <name type="scientific">Pseudoalteromonas neustonica</name>
    <dbReference type="NCBI Taxonomy" id="1840331"/>
    <lineage>
        <taxon>Bacteria</taxon>
        <taxon>Pseudomonadati</taxon>
        <taxon>Pseudomonadota</taxon>
        <taxon>Gammaproteobacteria</taxon>
        <taxon>Alteromonadales</taxon>
        <taxon>Pseudoalteromonadaceae</taxon>
        <taxon>Pseudoalteromonas</taxon>
    </lineage>
</organism>
<reference evidence="5 6" key="1">
    <citation type="submission" date="2019-07" db="EMBL/GenBank/DDBJ databases">
        <title>Diversity of Bacteria from Kongsfjorden, Arctic.</title>
        <authorList>
            <person name="Yu Y."/>
        </authorList>
    </citation>
    <scope>NUCLEOTIDE SEQUENCE [LARGE SCALE GENOMIC DNA]</scope>
    <source>
        <strain evidence="5 6">SM1927</strain>
    </source>
</reference>
<dbReference type="InterPro" id="IPR009081">
    <property type="entry name" value="PP-bd_ACP"/>
</dbReference>
<dbReference type="CDD" id="cd05930">
    <property type="entry name" value="A_NRPS"/>
    <property type="match status" value="3"/>
</dbReference>
<dbReference type="SUPFAM" id="SSF47336">
    <property type="entry name" value="ACP-like"/>
    <property type="match status" value="3"/>
</dbReference>
<dbReference type="InterPro" id="IPR020806">
    <property type="entry name" value="PKS_PP-bd"/>
</dbReference>
<dbReference type="CDD" id="cd19531">
    <property type="entry name" value="LCL_NRPS-like"/>
    <property type="match status" value="3"/>
</dbReference>
<dbReference type="SUPFAM" id="SSF56801">
    <property type="entry name" value="Acetyl-CoA synthetase-like"/>
    <property type="match status" value="3"/>
</dbReference>
<dbReference type="Pfam" id="PF00668">
    <property type="entry name" value="Condensation"/>
    <property type="match status" value="3"/>
</dbReference>
<dbReference type="Gene3D" id="3.40.50.980">
    <property type="match status" value="2"/>
</dbReference>
<keyword evidence="6" id="KW-1185">Reference proteome</keyword>
<gene>
    <name evidence="5" type="ORF">FQP85_00155</name>
</gene>
<evidence type="ECO:0000259" key="4">
    <source>
        <dbReference type="PROSITE" id="PS50075"/>
    </source>
</evidence>
<keyword evidence="2" id="KW-0596">Phosphopantetheine</keyword>
<sequence length="3325" mass="368240">MDNVAIKTLLAELDAQGIFVYLQDGRLKLRSKLTTVPAPELAKIKACKDELIAYMQRHHQQQGDLSSAQQRIWFIDQYEQQSTAYNMCGLLQLSDSLTINELQRAFDKLLARHQILTTQFFNTDQGVVQRVNSQLRLALNTLEIARHETPTQIVEKLHDELSYRFDLENDLLIRATLIGHSGEGKWLYIAMHHIIADGWSVRLLVQELLAILTNNNNTVNNAAACKPLQYLDYVHWQGQFKQSPIYQQQLSYWQQALTGMELFELPASYPRDKQKTYQGKSQHSVIETRLVSEFDSCCQQLSATRFVGLLSVFYVLLQRYSQKQDITVAVPVLNREQPEFENVIGCFINTLPMRQMVSPQSSFAQLIAQTKVLVAQGLANQSVAVEDIIETLGLAKSSAHSALFQILFNYNGVDTGTVETATLSAKLLPLDNGTAKFDLTLNVSESEQGLDISFDYCSALFDDHVIQQMSNDFNELVISLGNNAAQTIATVELPSACYASQLLGRKKDHEKVSSDVIALPVQVIKQAELSAEKTACIEADQHGKTARSLSYQQLVQQSAALASHILALQTHHQQTTAAPIALLVSRSIDALLTMFALLQTGRAYLPIEQGTPVARIAEILQQAGCEYLVTFDDTALEKQAVTVLNEQHITLWPFAQLSKAAVNLTGLPNLNLNDSAYVIFTSGSTGAPKGVEINHAALAHYVQSITKRLELNNDTKSAVVTGLATDLCLTGIYPVWASGGTVVLISPHVKSDPVAIVDTFSEQAINFLKITPSFAAELLATIAASQAPRAPLQQWVLGGESLTAQLVAQIRALYPSAKLINHYGPTETCIGVATYEIEDHQTAEQMSYPIGSALAHVELAILDAHHEPVAMGMPGQLYIGGESLATGYIRATDQTAKSFVVINTTKGQQRYYCSGDNVRLRKDGALEYLGRLDKQPKIRGFRVDLLDIEAKLTALSVVKNSAVICREIASADTLVAYYVASNEGQQLTAEALQQRIKTDLKCVLPEPMIPSFFVLKEQLPYLENGKVDRKFLQQQMVRSSDTFVAPKTLMQQQVAALFAQLTGFARVGLEDDFFAIGGHSLLAIRLLNQIRQQFGVSLSLKDIFNHATVEELAQYLTCSEQASSKVQLTHIDLAGEHPLSFSQRRIWFVDQLQGHSRQYNLQGVFTLRGDVDVAALQQAFKDIIKRHTILSYNYKSTADAQPCQYFNGHLAFSLQQIDLCTQADQQQLLQKMIVEDYNQSFDLTSQLMLRASLIKIADHHYQLLVTVHHIVADGWSIGLICRELASNYNQHIGMTNATDLQTLEHNYIDFVHWQHRMQADPQWQISIDYWRQQLAQLPTVHELPTQYERGNDVLSGGGLYKTVLSPALTEQLRLFIANQGDTLFVTLQTVFTLWFSRVSGQSDCVLGTPVAGRVAAELEPIIGNFVNTLVLRNKVSGDTCFNQALADVKATLSEALLHQQIPFDLLVDELATERSLAIPPLVQVIFRVNNTINENLQLAGLSIKASQSKVRSAKLDLEVSVIDTGDVLEIEWLYDTALWHQANIVTFFAQFSYVLQQCLADQSVKLAELILWSPSQHAAALSHSDSIDIQNTQPSPLHVCFSHFAKQHPQHPAVRCNGQTYSYLALEQRANQLAHCLLEMDFAAQSRIAILLPSGAAMVVAILAILKARHVYVPIHQDTPVKTLSYIVEDAELMMILALSENADTLINSGADFLLVDDLLDDDSNFDGYPVEQPDEQLSLNVKDDDLSYIIYTSGSTGRPKGVMINHANLAAYLQHAVAHYMPDNSALCSSVLSTPLAFDATITALYPALMQGGVVEIIAQGGEQLTQLTELLFTATDAKLFKLTPAHLRAILALSQHYCVSNVTHTLVIGGEALTTELLLAIRAKLPLCRWINEYGPTETTVGSSTFVIDHSTSDEVLLRHNDVPIGLANDNVTLLVVDQFDQPAAVNMRGELLIAGPVVSPGYINQTELNNTSFITLQLPSQQGGKVTKRFYRTGDIALWQADETGAACYLRYCGRKDQQIKLRGFRVDLAAIEQLILELPEVADCAVTVDSKQQTLAAHIVYHQHEKPLAVNTIKSHLSHYLAPYMIPAHCYAITVMPLTKNGKIDKATLIADALSCLQPTSTTHSKHAQTPLQQYLLQLFSEILLTTHIGLDDNFFDLGGHSLLAIRLIGKIREGKQLDITLPQLFKTPTIATLAQALQNCEKIQSHQEIVKISRQQALPLSYAQQRLWLIDQVHNESVQYHMPASFVFTGKLELTALSGALYALIERHEVLRTVIITRDQGSAPEQCINEHFEIPLELHDLSMLNREQQDHQWQLLSSHASSKAFDLASDVLLRVVVAKISNEQSFVHFNMHHIASDGWSMAILVREFIAFYRAASAEPRFVLPALLQQPLAIQYADFAYWQRLVCSESALHESLSYWRTQLTGAPFVHQLPIEQPRAIQQQLQGQCFNQHLSAATTKAIHQQCATHGVTLYMWLHTTFSLLMMRLSEATDILVGSPVAGREQPQIANLIGFFVNTLVIRTRSEGQQNFTQLLMQQKQVILDAFKHQQVPFEQLVEVLQPERNLAHHPLFQILFALQNNETSDFSLPGLHIEMQPHAAPKMKFDLEVNAIEQGDGIELQWNFSETLFNASSITEYAAAFEVLIDAILSDPLMKLQLLPVVSATKENVLLNLSSPPYARHTQPLNLVTQIARQAEQYPTRNAVVGPDGEVLSYVELQTQSQLLANYLQEQGITAGSKVALCVSATAQMLVAMLAILKTGSAYVPIDPKLPVSRVQFIIDDSKAQCLITQSAFAKQHLTDELGSLIAPLCVLLDEPNSWQYGSLNGSQSALPASYSADDLAYIIYTSGTTGTPKGVMISHGNLACYLAHAQCEYLSAALTTSVVSTPLAFDATVTSLWAPLLMGINITLLADDEQMLEQLAKQIFSSQACLFKVTPAHLQGLLAFAPAAAVATAHVVVIGGEALPTQLLKSLTQYLPNCQWVNEYGPTEATVGCSVYHCELKQISELERRKMAQVPIGRAIADSQLVILDEHQQLTAMGAIGELYIAGDNVAQGYLNQASLTAQSFVWLPFGHQQTVQRFYRTGDKVRWLLDKHGQPEHLLFCARVDEQIKLRGYRIEPGEITAQLVQHKEISEACVILNKDTENLEAYLVLTPHSSVITAFGQEQQITLLGAQQQAMLSNYLASYLPAYMVPTKWYAISAIPLTSNAKVDSKQLLQWGQSVAVATENVPPRNDLEAALVDIFAAQLQVDSVGITDNFFALGGHSLLATQCMALLKARLQADIPVRVLFERPTIAAIASWYAIHQAANNAMSENDNSEEMFL</sequence>
<dbReference type="RefSeq" id="WP_145233041.1">
    <property type="nucleotide sequence ID" value="NZ_VNFF01000001.1"/>
</dbReference>
<dbReference type="InterPro" id="IPR000873">
    <property type="entry name" value="AMP-dep_synth/lig_dom"/>
</dbReference>
<comment type="caution">
    <text evidence="5">The sequence shown here is derived from an EMBL/GenBank/DDBJ whole genome shotgun (WGS) entry which is preliminary data.</text>
</comment>
<dbReference type="PROSITE" id="PS50075">
    <property type="entry name" value="CARRIER"/>
    <property type="match status" value="3"/>
</dbReference>
<dbReference type="NCBIfam" id="NF003417">
    <property type="entry name" value="PRK04813.1"/>
    <property type="match status" value="3"/>
</dbReference>
<dbReference type="InterPro" id="IPR001242">
    <property type="entry name" value="Condensation_dom"/>
</dbReference>